<gene>
    <name evidence="1" type="ORF">C7379_11852</name>
</gene>
<organism evidence="1 2">
    <name type="scientific">Hallella colorans</name>
    <dbReference type="NCBI Taxonomy" id="1703337"/>
    <lineage>
        <taxon>Bacteria</taxon>
        <taxon>Pseudomonadati</taxon>
        <taxon>Bacteroidota</taxon>
        <taxon>Bacteroidia</taxon>
        <taxon>Bacteroidales</taxon>
        <taxon>Prevotellaceae</taxon>
        <taxon>Hallella</taxon>
    </lineage>
</organism>
<dbReference type="EMBL" id="QENY01000018">
    <property type="protein sequence ID" value="PVX50170.1"/>
    <property type="molecule type" value="Genomic_DNA"/>
</dbReference>
<comment type="caution">
    <text evidence="1">The sequence shown here is derived from an EMBL/GenBank/DDBJ whole genome shotgun (WGS) entry which is preliminary data.</text>
</comment>
<reference evidence="1 2" key="1">
    <citation type="submission" date="2018-05" db="EMBL/GenBank/DDBJ databases">
        <title>Genomic Encyclopedia of Type Strains, Phase IV (KMG-IV): sequencing the most valuable type-strain genomes for metagenomic binning, comparative biology and taxonomic classification.</title>
        <authorList>
            <person name="Goeker M."/>
        </authorList>
    </citation>
    <scope>NUCLEOTIDE SEQUENCE [LARGE SCALE GENOMIC DNA]</scope>
    <source>
        <strain evidence="1 2">DSM 100333</strain>
    </source>
</reference>
<name>A0A2U0U1K2_9BACT</name>
<sequence>MPIGIKILSPCFLITRLNEWPKRFSLVLSMSFGLPRRLIFHCISQCPYLCHLDKVMQNTHNVIDG</sequence>
<dbReference type="AlphaFoldDB" id="A0A2U0U1K2"/>
<protein>
    <submittedName>
        <fullName evidence="1">Uncharacterized protein</fullName>
    </submittedName>
</protein>
<accession>A0A2U0U1K2</accession>
<evidence type="ECO:0000313" key="2">
    <source>
        <dbReference type="Proteomes" id="UP000245870"/>
    </source>
</evidence>
<evidence type="ECO:0000313" key="1">
    <source>
        <dbReference type="EMBL" id="PVX50170.1"/>
    </source>
</evidence>
<dbReference type="Proteomes" id="UP000245870">
    <property type="component" value="Unassembled WGS sequence"/>
</dbReference>
<proteinExistence type="predicted"/>
<keyword evidence="2" id="KW-1185">Reference proteome</keyword>